<keyword evidence="5" id="KW-0119">Carbohydrate metabolism</keyword>
<dbReference type="InterPro" id="IPR012334">
    <property type="entry name" value="Pectin_lyas_fold"/>
</dbReference>
<dbReference type="Pfam" id="PF00295">
    <property type="entry name" value="Glyco_hydro_28"/>
    <property type="match status" value="1"/>
</dbReference>
<organism evidence="11 12">
    <name type="scientific">Flavobacterium sufflavum</name>
    <dbReference type="NCBI Taxonomy" id="1921138"/>
    <lineage>
        <taxon>Bacteria</taxon>
        <taxon>Pseudomonadati</taxon>
        <taxon>Bacteroidota</taxon>
        <taxon>Flavobacteriia</taxon>
        <taxon>Flavobacteriales</taxon>
        <taxon>Flavobacteriaceae</taxon>
        <taxon>Flavobacterium</taxon>
    </lineage>
</organism>
<evidence type="ECO:0000256" key="7">
    <source>
        <dbReference type="ARBA" id="ARBA00023326"/>
    </source>
</evidence>
<feature type="signal peptide" evidence="10">
    <location>
        <begin position="1"/>
        <end position="18"/>
    </location>
</feature>
<sequence length="466" mass="52375">MKYFFLIKLFLITPVLLAQELITYEAPTGVKYTAHNDDFTVKVRKPGGEWMDLFEYNVQVDLDNVQNASMVSFDFSGKVEVAVRKNNGNINKAQIRPLSYKISPEVNGNVITFTLDQPRKLSLEIDGDKLHNLHLFANPILKGKPDPKDPNVIYFGPGVHQPKDLPGDVFHIPSGKTVYIDGGAVIKAKLMIDHAQDIKIIGHGIIFQPERGVEIRHSKNISIDGPIFINSSHYTIYGGQTNNLTIRNIKSFSCKGWSDGIDLMSCSDVLIDDVFMRNSDDCIAIYGHRWEFYGNAQNYQIKNSTLWADIAHPTNIGLHGNAEAGGDLIENITFSNIDILEQDEDDLNYQGCLAISASDNNLVRNVTYENIRIEDIQEGQLFNFRVYFNEKYSGAPGKGIENLLLKNIQYNGNSANPSVISGYNKERPIKGIQIENLKINGKLIQNSNEANIQIRDFSEDIKFTKK</sequence>
<comment type="caution">
    <text evidence="11">The sequence shown here is derived from an EMBL/GenBank/DDBJ whole genome shotgun (WGS) entry which is preliminary data.</text>
</comment>
<feature type="chain" id="PRO_5019129599" evidence="10">
    <location>
        <begin position="19"/>
        <end position="466"/>
    </location>
</feature>
<dbReference type="AlphaFoldDB" id="A0A437KM74"/>
<evidence type="ECO:0000256" key="5">
    <source>
        <dbReference type="ARBA" id="ARBA00023277"/>
    </source>
</evidence>
<dbReference type="GO" id="GO:0004650">
    <property type="term" value="F:polygalacturonase activity"/>
    <property type="evidence" value="ECO:0007669"/>
    <property type="project" value="InterPro"/>
</dbReference>
<dbReference type="EMBL" id="SACJ01000014">
    <property type="protein sequence ID" value="RVT71964.1"/>
    <property type="molecule type" value="Genomic_DNA"/>
</dbReference>
<reference evidence="11 12" key="1">
    <citation type="submission" date="2019-01" db="EMBL/GenBank/DDBJ databases">
        <authorList>
            <person name="Chen W.-M."/>
        </authorList>
    </citation>
    <scope>NUCLEOTIDE SEQUENCE [LARGE SCALE GENOMIC DNA]</scope>
    <source>
        <strain evidence="11 12">BBQ-12</strain>
    </source>
</reference>
<dbReference type="InterPro" id="IPR000743">
    <property type="entry name" value="Glyco_hydro_28"/>
</dbReference>
<dbReference type="InterPro" id="IPR011050">
    <property type="entry name" value="Pectin_lyase_fold/virulence"/>
</dbReference>
<dbReference type="RefSeq" id="WP_128197320.1">
    <property type="nucleotide sequence ID" value="NZ_SACJ01000014.1"/>
</dbReference>
<evidence type="ECO:0000256" key="10">
    <source>
        <dbReference type="SAM" id="SignalP"/>
    </source>
</evidence>
<proteinExistence type="inferred from homology"/>
<keyword evidence="3 9" id="KW-0378">Hydrolase</keyword>
<dbReference type="PANTHER" id="PTHR31736:SF9">
    <property type="entry name" value="ENDO-XYLOGALACTURONAN HYDROLASE A-RELATED"/>
    <property type="match status" value="1"/>
</dbReference>
<accession>A0A437KM74</accession>
<dbReference type="OrthoDB" id="9795222at2"/>
<comment type="function">
    <text evidence="8">Pectinolytic enzyme involved in the degradation of xylogalacturonan (xga), a galacturonan backbone heavily substituted with xylose, and which is one important component of the hairy regions of pectin. Activity requires a galacturonic acid backbone substituted with xylose.</text>
</comment>
<gene>
    <name evidence="11" type="ORF">EOD40_16215</name>
</gene>
<evidence type="ECO:0000256" key="9">
    <source>
        <dbReference type="RuleBase" id="RU361169"/>
    </source>
</evidence>
<dbReference type="SUPFAM" id="SSF51126">
    <property type="entry name" value="Pectin lyase-like"/>
    <property type="match status" value="1"/>
</dbReference>
<evidence type="ECO:0000313" key="12">
    <source>
        <dbReference type="Proteomes" id="UP000285211"/>
    </source>
</evidence>
<evidence type="ECO:0000256" key="6">
    <source>
        <dbReference type="ARBA" id="ARBA00023295"/>
    </source>
</evidence>
<keyword evidence="10" id="KW-0732">Signal</keyword>
<protein>
    <submittedName>
        <fullName evidence="11">Glycoside hydrolase</fullName>
    </submittedName>
</protein>
<comment type="similarity">
    <text evidence="1 9">Belongs to the glycosyl hydrolase 28 family.</text>
</comment>
<evidence type="ECO:0000256" key="2">
    <source>
        <dbReference type="ARBA" id="ARBA00022737"/>
    </source>
</evidence>
<evidence type="ECO:0000256" key="4">
    <source>
        <dbReference type="ARBA" id="ARBA00023180"/>
    </source>
</evidence>
<keyword evidence="4" id="KW-0325">Glycoprotein</keyword>
<dbReference type="Gene3D" id="2.160.20.10">
    <property type="entry name" value="Single-stranded right-handed beta-helix, Pectin lyase-like"/>
    <property type="match status" value="1"/>
</dbReference>
<evidence type="ECO:0000256" key="8">
    <source>
        <dbReference type="ARBA" id="ARBA00037278"/>
    </source>
</evidence>
<name>A0A437KM74_9FLAO</name>
<keyword evidence="12" id="KW-1185">Reference proteome</keyword>
<keyword evidence="6 9" id="KW-0326">Glycosidase</keyword>
<keyword evidence="2" id="KW-0677">Repeat</keyword>
<dbReference type="GO" id="GO:0000272">
    <property type="term" value="P:polysaccharide catabolic process"/>
    <property type="evidence" value="ECO:0007669"/>
    <property type="project" value="UniProtKB-KW"/>
</dbReference>
<evidence type="ECO:0000256" key="1">
    <source>
        <dbReference type="ARBA" id="ARBA00008834"/>
    </source>
</evidence>
<keyword evidence="7" id="KW-0624">Polysaccharide degradation</keyword>
<evidence type="ECO:0000313" key="11">
    <source>
        <dbReference type="EMBL" id="RVT71964.1"/>
    </source>
</evidence>
<evidence type="ECO:0000256" key="3">
    <source>
        <dbReference type="ARBA" id="ARBA00022801"/>
    </source>
</evidence>
<dbReference type="PANTHER" id="PTHR31736">
    <property type="match status" value="1"/>
</dbReference>
<dbReference type="Proteomes" id="UP000285211">
    <property type="component" value="Unassembled WGS sequence"/>
</dbReference>